<keyword evidence="1" id="KW-1133">Transmembrane helix</keyword>
<evidence type="ECO:0000313" key="3">
    <source>
        <dbReference type="Proteomes" id="UP000233325"/>
    </source>
</evidence>
<keyword evidence="1" id="KW-0812">Transmembrane</keyword>
<dbReference type="Proteomes" id="UP000233325">
    <property type="component" value="Unassembled WGS sequence"/>
</dbReference>
<gene>
    <name evidence="2" type="ORF">CVU83_00445</name>
</gene>
<accession>A0A2N2E3I0</accession>
<feature type="transmembrane region" description="Helical" evidence="1">
    <location>
        <begin position="100"/>
        <end position="123"/>
    </location>
</feature>
<dbReference type="NCBIfam" id="NF045849">
    <property type="entry name" value="ICE_MMCAP2_0565"/>
    <property type="match status" value="1"/>
</dbReference>
<sequence>MVLPYFVFAQSAGTGTINTESNANPLQMLEQVGTGGTNGSGPYNAANENTLPETIGTIVKAALSLLGIIFVVLIVYAGYNWMTASGNEESVSKAKKILTSAVIGLIIVLSAWGIWTFVLYNIISKL</sequence>
<dbReference type="InterPro" id="IPR043993">
    <property type="entry name" value="T4SS_pilin"/>
</dbReference>
<evidence type="ECO:0000313" key="2">
    <source>
        <dbReference type="EMBL" id="PKM89277.1"/>
    </source>
</evidence>
<reference evidence="2 3" key="1">
    <citation type="journal article" date="2017" name="ISME J.">
        <title>Potential for microbial H2 and metal transformations associated with novel bacteria and archaea in deep terrestrial subsurface sediments.</title>
        <authorList>
            <person name="Hernsdorf A.W."/>
            <person name="Amano Y."/>
            <person name="Miyakawa K."/>
            <person name="Ise K."/>
            <person name="Suzuki Y."/>
            <person name="Anantharaman K."/>
            <person name="Probst A."/>
            <person name="Burstein D."/>
            <person name="Thomas B.C."/>
            <person name="Banfield J.F."/>
        </authorList>
    </citation>
    <scope>NUCLEOTIDE SEQUENCE [LARGE SCALE GENOMIC DNA]</scope>
    <source>
        <strain evidence="2">HGW-Falkowbacteria-2</strain>
    </source>
</reference>
<evidence type="ECO:0000256" key="1">
    <source>
        <dbReference type="SAM" id="Phobius"/>
    </source>
</evidence>
<dbReference type="AlphaFoldDB" id="A0A2N2E3I0"/>
<organism evidence="2 3">
    <name type="scientific">Candidatus Falkowbacteria bacterium HGW-Falkowbacteria-2</name>
    <dbReference type="NCBI Taxonomy" id="2013769"/>
    <lineage>
        <taxon>Bacteria</taxon>
        <taxon>Candidatus Falkowiibacteriota</taxon>
    </lineage>
</organism>
<name>A0A2N2E3I0_9BACT</name>
<keyword evidence="1" id="KW-0472">Membrane</keyword>
<feature type="transmembrane region" description="Helical" evidence="1">
    <location>
        <begin position="58"/>
        <end position="79"/>
    </location>
</feature>
<protein>
    <submittedName>
        <fullName evidence="2">Uncharacterized protein</fullName>
    </submittedName>
</protein>
<comment type="caution">
    <text evidence="2">The sequence shown here is derived from an EMBL/GenBank/DDBJ whole genome shotgun (WGS) entry which is preliminary data.</text>
</comment>
<proteinExistence type="predicted"/>
<dbReference type="EMBL" id="PHAH01000003">
    <property type="protein sequence ID" value="PKM89277.1"/>
    <property type="molecule type" value="Genomic_DNA"/>
</dbReference>
<dbReference type="Pfam" id="PF18895">
    <property type="entry name" value="T4SS_pilin"/>
    <property type="match status" value="1"/>
</dbReference>